<evidence type="ECO:0000256" key="2">
    <source>
        <dbReference type="ARBA" id="ARBA00023157"/>
    </source>
</evidence>
<protein>
    <recommendedName>
        <fullName evidence="8">N-acetylglucosamine-1-phosphotransferase subunit gamma</fullName>
    </recommendedName>
</protein>
<dbReference type="InterPro" id="IPR036607">
    <property type="entry name" value="PRKCSH"/>
</dbReference>
<dbReference type="PANTHER" id="PTHR12630">
    <property type="entry name" value="N-LINKED OLIGOSACCHARIDE PROCESSING"/>
    <property type="match status" value="1"/>
</dbReference>
<dbReference type="GO" id="GO:0005794">
    <property type="term" value="C:Golgi apparatus"/>
    <property type="evidence" value="ECO:0007669"/>
    <property type="project" value="TreeGrafter"/>
</dbReference>
<feature type="compositionally biased region" description="Basic and acidic residues" evidence="3">
    <location>
        <begin position="327"/>
        <end position="336"/>
    </location>
</feature>
<gene>
    <name evidence="6" type="ORF">PMEA_00026137</name>
</gene>
<dbReference type="Proteomes" id="UP001159428">
    <property type="component" value="Unassembled WGS sequence"/>
</dbReference>
<feature type="domain" description="DMAP1-binding" evidence="4">
    <location>
        <begin position="173"/>
        <end position="300"/>
    </location>
</feature>
<feature type="compositionally biased region" description="Polar residues" evidence="3">
    <location>
        <begin position="311"/>
        <end position="324"/>
    </location>
</feature>
<keyword evidence="2" id="KW-1015">Disulfide bond</keyword>
<evidence type="ECO:0000259" key="4">
    <source>
        <dbReference type="PROSITE" id="PS51912"/>
    </source>
</evidence>
<organism evidence="6 7">
    <name type="scientific">Pocillopora meandrina</name>
    <dbReference type="NCBI Taxonomy" id="46732"/>
    <lineage>
        <taxon>Eukaryota</taxon>
        <taxon>Metazoa</taxon>
        <taxon>Cnidaria</taxon>
        <taxon>Anthozoa</taxon>
        <taxon>Hexacorallia</taxon>
        <taxon>Scleractinia</taxon>
        <taxon>Astrocoeniina</taxon>
        <taxon>Pocilloporidae</taxon>
        <taxon>Pocillopora</taxon>
    </lineage>
</organism>
<feature type="compositionally biased region" description="Basic and acidic residues" evidence="3">
    <location>
        <begin position="371"/>
        <end position="381"/>
    </location>
</feature>
<dbReference type="InterPro" id="IPR010506">
    <property type="entry name" value="DMAP1-bd"/>
</dbReference>
<name>A0AAU9W1G5_9CNID</name>
<feature type="region of interest" description="Disordered" evidence="3">
    <location>
        <begin position="216"/>
        <end position="249"/>
    </location>
</feature>
<comment type="caution">
    <text evidence="6">The sequence shown here is derived from an EMBL/GenBank/DDBJ whole genome shotgun (WGS) entry which is preliminary data.</text>
</comment>
<dbReference type="EMBL" id="CALNXJ010000005">
    <property type="protein sequence ID" value="CAH3040600.1"/>
    <property type="molecule type" value="Genomic_DNA"/>
</dbReference>
<dbReference type="InterPro" id="IPR044865">
    <property type="entry name" value="MRH_dom"/>
</dbReference>
<feature type="region of interest" description="Disordered" evidence="3">
    <location>
        <begin position="357"/>
        <end position="389"/>
    </location>
</feature>
<keyword evidence="7" id="KW-1185">Reference proteome</keyword>
<dbReference type="PANTHER" id="PTHR12630:SF6">
    <property type="entry name" value="N-ACETYLGLUCOSAMINE-1-PHOSPHOTRANSFERASE SUBUNIT GAMMA"/>
    <property type="match status" value="1"/>
</dbReference>
<dbReference type="PROSITE" id="PS51912">
    <property type="entry name" value="DMAP1_BIND"/>
    <property type="match status" value="1"/>
</dbReference>
<evidence type="ECO:0000256" key="1">
    <source>
        <dbReference type="ARBA" id="ARBA00022729"/>
    </source>
</evidence>
<feature type="domain" description="MRH" evidence="5">
    <location>
        <begin position="65"/>
        <end position="168"/>
    </location>
</feature>
<dbReference type="Pfam" id="PF13015">
    <property type="entry name" value="PRKCSH_1"/>
    <property type="match status" value="1"/>
</dbReference>
<keyword evidence="1" id="KW-0732">Signal</keyword>
<evidence type="ECO:0000256" key="3">
    <source>
        <dbReference type="SAM" id="MobiDB-lite"/>
    </source>
</evidence>
<evidence type="ECO:0000259" key="5">
    <source>
        <dbReference type="PROSITE" id="PS51914"/>
    </source>
</evidence>
<dbReference type="Gene3D" id="2.70.130.10">
    <property type="entry name" value="Mannose-6-phosphate receptor binding domain"/>
    <property type="match status" value="1"/>
</dbReference>
<proteinExistence type="predicted"/>
<dbReference type="SUPFAM" id="SSF50911">
    <property type="entry name" value="Mannose 6-phosphate receptor domain"/>
    <property type="match status" value="1"/>
</dbReference>
<feature type="region of interest" description="Disordered" evidence="3">
    <location>
        <begin position="311"/>
        <end position="336"/>
    </location>
</feature>
<dbReference type="InterPro" id="IPR039794">
    <property type="entry name" value="Gtb1-like"/>
</dbReference>
<accession>A0AAU9W1G5</accession>
<feature type="compositionally biased region" description="Basic and acidic residues" evidence="3">
    <location>
        <begin position="220"/>
        <end position="231"/>
    </location>
</feature>
<dbReference type="PROSITE" id="PS51914">
    <property type="entry name" value="MRH"/>
    <property type="match status" value="1"/>
</dbReference>
<evidence type="ECO:0000313" key="6">
    <source>
        <dbReference type="EMBL" id="CAH3040600.1"/>
    </source>
</evidence>
<dbReference type="InterPro" id="IPR009011">
    <property type="entry name" value="Man6P_isomerase_rcpt-bd_dom_sf"/>
</dbReference>
<dbReference type="AlphaFoldDB" id="A0AAU9W1G5"/>
<evidence type="ECO:0000313" key="7">
    <source>
        <dbReference type="Proteomes" id="UP001159428"/>
    </source>
</evidence>
<evidence type="ECO:0008006" key="8">
    <source>
        <dbReference type="Google" id="ProtNLM"/>
    </source>
</evidence>
<reference evidence="6 7" key="1">
    <citation type="submission" date="2022-05" db="EMBL/GenBank/DDBJ databases">
        <authorList>
            <consortium name="Genoscope - CEA"/>
            <person name="William W."/>
        </authorList>
    </citation>
    <scope>NUCLEOTIDE SEQUENCE [LARGE SCALE GENOMIC DNA]</scope>
</reference>
<sequence>MLFLFIEVSGPEKVKIVEAPAVYRSGQMSNSYQPARHISQSETKLAARVKPSTVSGPPHLQVLAGKCFTLIHNGYKYEFCPFHNVTQKEQTVRWNAFSGVLGVWKEWVIVNNTFEAMLLANGDMCPGEKPRQTKVFLRCGDHNKVISVVEPTICHYELRFETPLACPIDAFLVYPVLSAEGQKEWEQIEEALYREELTLQGYNKYRKALFQKENLIPNDSNKEKGKDEKGSKNSSFEGDLNSHAGNDHKGKIASFHSKEECSKAYSDLLAEVQKLRKLLNMSCSGCNDSMDTHTNGAVQSNIDFKNMTGVASSNTERSVKQNLKMQEPLRGDRDKLKELRKTLETKEKKGFQSIVENLRGDLGVKKNQSTDLRESKQRKSDMLMNANES</sequence>